<feature type="compositionally biased region" description="Polar residues" evidence="2">
    <location>
        <begin position="485"/>
        <end position="497"/>
    </location>
</feature>
<feature type="compositionally biased region" description="Low complexity" evidence="2">
    <location>
        <begin position="470"/>
        <end position="484"/>
    </location>
</feature>
<organism evidence="3 4">
    <name type="scientific">Cordyceps javanica</name>
    <dbReference type="NCBI Taxonomy" id="43265"/>
    <lineage>
        <taxon>Eukaryota</taxon>
        <taxon>Fungi</taxon>
        <taxon>Dikarya</taxon>
        <taxon>Ascomycota</taxon>
        <taxon>Pezizomycotina</taxon>
        <taxon>Sordariomycetes</taxon>
        <taxon>Hypocreomycetidae</taxon>
        <taxon>Hypocreales</taxon>
        <taxon>Cordycipitaceae</taxon>
        <taxon>Cordyceps</taxon>
    </lineage>
</organism>
<evidence type="ECO:0000313" key="4">
    <source>
        <dbReference type="Proteomes" id="UP000315783"/>
    </source>
</evidence>
<feature type="coiled-coil region" evidence="1">
    <location>
        <begin position="360"/>
        <end position="387"/>
    </location>
</feature>
<feature type="region of interest" description="Disordered" evidence="2">
    <location>
        <begin position="70"/>
        <end position="115"/>
    </location>
</feature>
<name>A0A545W3X7_9HYPO</name>
<feature type="compositionally biased region" description="Polar residues" evidence="2">
    <location>
        <begin position="509"/>
        <end position="529"/>
    </location>
</feature>
<feature type="compositionally biased region" description="Low complexity" evidence="2">
    <location>
        <begin position="448"/>
        <end position="459"/>
    </location>
</feature>
<comment type="caution">
    <text evidence="3">The sequence shown here is derived from an EMBL/GenBank/DDBJ whole genome shotgun (WGS) entry which is preliminary data.</text>
</comment>
<keyword evidence="1" id="KW-0175">Coiled coil</keyword>
<reference evidence="3 4" key="1">
    <citation type="journal article" date="2019" name="Appl. Microbiol. Biotechnol.">
        <title>Genome sequence of Isaria javanica and comparative genome analysis insights into family S53 peptidase evolution in fungal entomopathogens.</title>
        <authorList>
            <person name="Lin R."/>
            <person name="Zhang X."/>
            <person name="Xin B."/>
            <person name="Zou M."/>
            <person name="Gao Y."/>
            <person name="Qin F."/>
            <person name="Hu Q."/>
            <person name="Xie B."/>
            <person name="Cheng X."/>
        </authorList>
    </citation>
    <scope>NUCLEOTIDE SEQUENCE [LARGE SCALE GENOMIC DNA]</scope>
    <source>
        <strain evidence="3 4">IJ1G</strain>
    </source>
</reference>
<protein>
    <submittedName>
        <fullName evidence="3">Uncharacterized protein</fullName>
    </submittedName>
</protein>
<gene>
    <name evidence="3" type="ORF">IF1G_03908</name>
</gene>
<proteinExistence type="predicted"/>
<evidence type="ECO:0000256" key="2">
    <source>
        <dbReference type="SAM" id="MobiDB-lite"/>
    </source>
</evidence>
<feature type="region of interest" description="Disordered" evidence="2">
    <location>
        <begin position="448"/>
        <end position="553"/>
    </location>
</feature>
<feature type="region of interest" description="Disordered" evidence="2">
    <location>
        <begin position="138"/>
        <end position="169"/>
    </location>
</feature>
<dbReference type="AlphaFoldDB" id="A0A545W3X7"/>
<dbReference type="EMBL" id="SPUK01000004">
    <property type="protein sequence ID" value="TQV98165.1"/>
    <property type="molecule type" value="Genomic_DNA"/>
</dbReference>
<keyword evidence="4" id="KW-1185">Reference proteome</keyword>
<feature type="compositionally biased region" description="Acidic residues" evidence="2">
    <location>
        <begin position="540"/>
        <end position="553"/>
    </location>
</feature>
<dbReference type="OrthoDB" id="3905365at2759"/>
<dbReference type="STRING" id="43265.A0A545W3X7"/>
<evidence type="ECO:0000313" key="3">
    <source>
        <dbReference type="EMBL" id="TQV98165.1"/>
    </source>
</evidence>
<evidence type="ECO:0000256" key="1">
    <source>
        <dbReference type="SAM" id="Coils"/>
    </source>
</evidence>
<feature type="region of interest" description="Disordered" evidence="2">
    <location>
        <begin position="1"/>
        <end position="22"/>
    </location>
</feature>
<accession>A0A545W3X7</accession>
<sequence length="645" mass="70209">MASPSVGTPDAGTPKLGAPKDKNCPFCGQAFTSSSLGRHLDLYIKDKNPKAPDGIHVVDEIRKLRGGITRRQPRGSIGGTRREFSGTPTGTPRVSKRKTRTASNPEIVGPAQIPKDGQYAVDSTLSKFPYTPRWEATGVINDIPPKTSADGEPGTETAKRPAAGRTASKQLVQKAQFDMKQKLADAMDTARAAELALREIIGSWRSAKQEIDNSSNPFDFDPLSLDFPALTLQCLKPPPTLFSSTQHATSTSWSVQSPGQREFTALEAYFDEAFKAWKITCASATTAVTEELIMLPTGKSAWNVRDAVQKAERAAVTLEKQVTEHLQSAFAAWQSLPEQRRNELWVLELARGVGRKQKDLDKGKDEQHRLRQENTNLKSQIDQLNRLQQPREFKLLSPTTFHVDRDLIAKAYGAGVRGAKSIGFDVEDRQFDLATVVARSIGRWKSVITSSRVSSSGMSAQKPLEPPESPAASGSAVSPAQSQQTRSQKASVSETTPQPGPLQEKRLSVASTNDQESEQMTQSATNTAPPSVAETSDHDADADEDADAEMEDDDSFAMMSASPMKQPQAPMQQQAQLDVPRTRAQAQQSAGDMRFMMPNASASPASRTAMPVSRSMPDLGMTMPTNAMQEIGMAMQGVRGDMYME</sequence>
<dbReference type="Proteomes" id="UP000315783">
    <property type="component" value="Unassembled WGS sequence"/>
</dbReference>